<dbReference type="EMBL" id="VOHS01000056">
    <property type="protein sequence ID" value="TWV93344.1"/>
    <property type="molecule type" value="Genomic_DNA"/>
</dbReference>
<dbReference type="RefSeq" id="WP_146307997.1">
    <property type="nucleotide sequence ID" value="NZ_VOHS01000056.1"/>
</dbReference>
<evidence type="ECO:0000313" key="3">
    <source>
        <dbReference type="Proteomes" id="UP000318815"/>
    </source>
</evidence>
<organism evidence="2 3">
    <name type="scientific">Chitinophaga pinensis</name>
    <dbReference type="NCBI Taxonomy" id="79329"/>
    <lineage>
        <taxon>Bacteria</taxon>
        <taxon>Pseudomonadati</taxon>
        <taxon>Bacteroidota</taxon>
        <taxon>Chitinophagia</taxon>
        <taxon>Chitinophagales</taxon>
        <taxon>Chitinophagaceae</taxon>
        <taxon>Chitinophaga</taxon>
    </lineage>
</organism>
<name>A0A5C6LPE2_9BACT</name>
<comment type="caution">
    <text evidence="2">The sequence shown here is derived from an EMBL/GenBank/DDBJ whole genome shotgun (WGS) entry which is preliminary data.</text>
</comment>
<proteinExistence type="predicted"/>
<gene>
    <name evidence="2" type="ORF">FEF09_27095</name>
</gene>
<protein>
    <submittedName>
        <fullName evidence="2">Uncharacterized protein</fullName>
    </submittedName>
</protein>
<dbReference type="PROSITE" id="PS51257">
    <property type="entry name" value="PROKAR_LIPOPROTEIN"/>
    <property type="match status" value="1"/>
</dbReference>
<keyword evidence="3" id="KW-1185">Reference proteome</keyword>
<dbReference type="Proteomes" id="UP000318815">
    <property type="component" value="Unassembled WGS sequence"/>
</dbReference>
<accession>A0A5C6LPE2</accession>
<evidence type="ECO:0000313" key="2">
    <source>
        <dbReference type="EMBL" id="TWV93344.1"/>
    </source>
</evidence>
<dbReference type="AlphaFoldDB" id="A0A5C6LPE2"/>
<sequence length="78" mass="8755">MKSFLFLLCSISLAVACNSNADKSESTHSDHSTQALSAAEEMPDYPFPLKEAYKDWQPGNKKNALVVMKMLKAWETKM</sequence>
<evidence type="ECO:0000256" key="1">
    <source>
        <dbReference type="SAM" id="SignalP"/>
    </source>
</evidence>
<feature type="chain" id="PRO_5022772153" evidence="1">
    <location>
        <begin position="22"/>
        <end position="78"/>
    </location>
</feature>
<feature type="signal peptide" evidence="1">
    <location>
        <begin position="1"/>
        <end position="21"/>
    </location>
</feature>
<keyword evidence="1" id="KW-0732">Signal</keyword>
<reference evidence="2 3" key="1">
    <citation type="submission" date="2019-08" db="EMBL/GenBank/DDBJ databases">
        <title>Whole genome sequencing of chitin degrading bacteria Chitinophaga pinensis YS16.</title>
        <authorList>
            <person name="Singh R.P."/>
            <person name="Manchanda G."/>
            <person name="Maurya I.K."/>
            <person name="Joshi N.K."/>
            <person name="Srivastava A.K."/>
        </authorList>
    </citation>
    <scope>NUCLEOTIDE SEQUENCE [LARGE SCALE GENOMIC DNA]</scope>
    <source>
        <strain evidence="2 3">YS-16</strain>
    </source>
</reference>